<organism evidence="1 2">
    <name type="scientific">Pseudomonas phage vB_PaeM_PS24</name>
    <dbReference type="NCBI Taxonomy" id="1542092"/>
    <lineage>
        <taxon>Viruses</taxon>
        <taxon>Duplodnaviria</taxon>
        <taxon>Heunggongvirae</taxon>
        <taxon>Uroviricota</taxon>
        <taxon>Caudoviricetes</taxon>
        <taxon>Vandenendeviridae</taxon>
        <taxon>Nankokuvirus</taxon>
        <taxon>Nankokuvirus PS24</taxon>
    </lineage>
</organism>
<reference evidence="2" key="1">
    <citation type="submission" date="2014-08" db="EMBL/GenBank/DDBJ databases">
        <authorList>
            <person name="Gozdek A."/>
            <person name="Dabrowski K."/>
            <person name="Lobocka M."/>
        </authorList>
    </citation>
    <scope>NUCLEOTIDE SEQUENCE [LARGE SCALE GENOMIC DNA]</scope>
</reference>
<dbReference type="EMBL" id="KM434186">
    <property type="protein sequence ID" value="AIW01850.1"/>
    <property type="molecule type" value="Genomic_DNA"/>
</dbReference>
<evidence type="ECO:0000313" key="1">
    <source>
        <dbReference type="EMBL" id="AIW01850.1"/>
    </source>
</evidence>
<keyword evidence="2" id="KW-1185">Reference proteome</keyword>
<gene>
    <name evidence="1" type="ORF">vB_PaeM_PS2400148</name>
</gene>
<dbReference type="Proteomes" id="UP000203203">
    <property type="component" value="Segment"/>
</dbReference>
<accession>A0A0K0L9M6</accession>
<name>A0A0K0L9M6_9CAUD</name>
<dbReference type="GeneID" id="26632724"/>
<dbReference type="RefSeq" id="YP_009206110.1">
    <property type="nucleotide sequence ID" value="NC_028882.1"/>
</dbReference>
<evidence type="ECO:0000313" key="2">
    <source>
        <dbReference type="Proteomes" id="UP000203203"/>
    </source>
</evidence>
<sequence>MVTITLNHKNILDNAWAFYAAEVMVRIDAMQAEEERQMRECMGNRDNYDISEIQKVVAYNESRGWTRRAKIARAILAERLAEPLIHSVDIAFAVEADMEEIRRVEVHNSKAPTMRQLIELRDKWIAEGRVDLHAQTVELIDGWADAMLTEKA</sequence>
<proteinExistence type="predicted"/>
<dbReference type="KEGG" id="vg:26632724"/>
<protein>
    <submittedName>
        <fullName evidence="1">Uncharacterized protein</fullName>
    </submittedName>
</protein>